<keyword evidence="3" id="KW-0315">Glutamine amidotransferase</keyword>
<accession>A0ABT5SQW7</accession>
<dbReference type="PANTHER" id="PTHR42695:SF5">
    <property type="entry name" value="GLUTAMINE AMIDOTRANSFERASE YLR126C-RELATED"/>
    <property type="match status" value="1"/>
</dbReference>
<evidence type="ECO:0000256" key="1">
    <source>
        <dbReference type="SAM" id="MobiDB-lite"/>
    </source>
</evidence>
<dbReference type="InterPro" id="IPR017926">
    <property type="entry name" value="GATASE"/>
</dbReference>
<evidence type="ECO:0000313" key="3">
    <source>
        <dbReference type="EMBL" id="MDD7965243.1"/>
    </source>
</evidence>
<dbReference type="RefSeq" id="WP_274199785.1">
    <property type="nucleotide sequence ID" value="NZ_JAQZAO010000003.1"/>
</dbReference>
<dbReference type="PROSITE" id="PS51273">
    <property type="entry name" value="GATASE_TYPE_1"/>
    <property type="match status" value="1"/>
</dbReference>
<keyword evidence="4" id="KW-1185">Reference proteome</keyword>
<name>A0ABT5SQW7_9PSEU</name>
<dbReference type="Gene3D" id="3.40.50.880">
    <property type="match status" value="1"/>
</dbReference>
<dbReference type="PANTHER" id="PTHR42695">
    <property type="entry name" value="GLUTAMINE AMIDOTRANSFERASE YLR126C-RELATED"/>
    <property type="match status" value="1"/>
</dbReference>
<feature type="domain" description="Glutamine amidotransferase" evidence="2">
    <location>
        <begin position="65"/>
        <end position="173"/>
    </location>
</feature>
<reference evidence="3 4" key="1">
    <citation type="submission" date="2023-02" db="EMBL/GenBank/DDBJ databases">
        <title>Genome sequencing required for Actinomycetospora new species description.</title>
        <authorList>
            <person name="Saimee Y."/>
            <person name="Duangmal K."/>
        </authorList>
    </citation>
    <scope>NUCLEOTIDE SEQUENCE [LARGE SCALE GENOMIC DNA]</scope>
    <source>
        <strain evidence="3 4">DW7H6</strain>
    </source>
</reference>
<sequence>MIGHEVSPETVLVQAGTLASWAADRGVEIVPGTAGQPLPAPADLDAVAVLGSTRGAWDDDVPWLTDEIAYLRAAVAADVPVLGICFGGQLLARVLGGTAHPADGRGEHGWREVTTAAPDVVADGPWMEFHFDSFTPPPGTEVLTWSERCSQAFRDGAHLGVQFHPEITPTGFETWVARWTGTPLEARLPELGIDVDALRAETADRAEASRAASWVLFDAFAARAGLVARGAAEGALPDGARLEPARPEAALPDGAAR</sequence>
<dbReference type="SUPFAM" id="SSF52317">
    <property type="entry name" value="Class I glutamine amidotransferase-like"/>
    <property type="match status" value="1"/>
</dbReference>
<proteinExistence type="predicted"/>
<dbReference type="Proteomes" id="UP001300763">
    <property type="component" value="Unassembled WGS sequence"/>
</dbReference>
<dbReference type="EMBL" id="JAQZAO010000003">
    <property type="protein sequence ID" value="MDD7965243.1"/>
    <property type="molecule type" value="Genomic_DNA"/>
</dbReference>
<dbReference type="Pfam" id="PF00117">
    <property type="entry name" value="GATase"/>
    <property type="match status" value="1"/>
</dbReference>
<dbReference type="CDD" id="cd01741">
    <property type="entry name" value="GATase1_1"/>
    <property type="match status" value="1"/>
</dbReference>
<comment type="caution">
    <text evidence="3">The sequence shown here is derived from an EMBL/GenBank/DDBJ whole genome shotgun (WGS) entry which is preliminary data.</text>
</comment>
<organism evidence="3 4">
    <name type="scientific">Actinomycetospora lemnae</name>
    <dbReference type="NCBI Taxonomy" id="3019891"/>
    <lineage>
        <taxon>Bacteria</taxon>
        <taxon>Bacillati</taxon>
        <taxon>Actinomycetota</taxon>
        <taxon>Actinomycetes</taxon>
        <taxon>Pseudonocardiales</taxon>
        <taxon>Pseudonocardiaceae</taxon>
        <taxon>Actinomycetospora</taxon>
    </lineage>
</organism>
<protein>
    <submittedName>
        <fullName evidence="3">Type 1 glutamine amidotransferase</fullName>
    </submittedName>
</protein>
<dbReference type="InterPro" id="IPR044992">
    <property type="entry name" value="ChyE-like"/>
</dbReference>
<dbReference type="InterPro" id="IPR029062">
    <property type="entry name" value="Class_I_gatase-like"/>
</dbReference>
<feature type="region of interest" description="Disordered" evidence="1">
    <location>
        <begin position="236"/>
        <end position="257"/>
    </location>
</feature>
<evidence type="ECO:0000313" key="4">
    <source>
        <dbReference type="Proteomes" id="UP001300763"/>
    </source>
</evidence>
<gene>
    <name evidence="3" type="ORF">PGB27_07760</name>
</gene>
<evidence type="ECO:0000259" key="2">
    <source>
        <dbReference type="Pfam" id="PF00117"/>
    </source>
</evidence>